<dbReference type="Proteomes" id="UP000226192">
    <property type="component" value="Unassembled WGS sequence"/>
</dbReference>
<keyword evidence="1" id="KW-0812">Transmembrane</keyword>
<protein>
    <submittedName>
        <fullName evidence="2">Uncharacterized protein</fullName>
    </submittedName>
</protein>
<name>A0A2C5XS24_9HYPO</name>
<gene>
    <name evidence="2" type="ORF">CDD81_3514</name>
</gene>
<dbReference type="EMBL" id="NJET01000222">
    <property type="protein sequence ID" value="PHH59257.1"/>
    <property type="molecule type" value="Genomic_DNA"/>
</dbReference>
<evidence type="ECO:0000313" key="2">
    <source>
        <dbReference type="EMBL" id="PHH59257.1"/>
    </source>
</evidence>
<keyword evidence="1" id="KW-0472">Membrane</keyword>
<comment type="caution">
    <text evidence="2">The sequence shown here is derived from an EMBL/GenBank/DDBJ whole genome shotgun (WGS) entry which is preliminary data.</text>
</comment>
<organism evidence="2 3">
    <name type="scientific">Ophiocordyceps australis</name>
    <dbReference type="NCBI Taxonomy" id="1399860"/>
    <lineage>
        <taxon>Eukaryota</taxon>
        <taxon>Fungi</taxon>
        <taxon>Dikarya</taxon>
        <taxon>Ascomycota</taxon>
        <taxon>Pezizomycotina</taxon>
        <taxon>Sordariomycetes</taxon>
        <taxon>Hypocreomycetidae</taxon>
        <taxon>Hypocreales</taxon>
        <taxon>Ophiocordycipitaceae</taxon>
        <taxon>Ophiocordyceps</taxon>
    </lineage>
</organism>
<evidence type="ECO:0000256" key="1">
    <source>
        <dbReference type="SAM" id="Phobius"/>
    </source>
</evidence>
<proteinExistence type="predicted"/>
<evidence type="ECO:0000313" key="3">
    <source>
        <dbReference type="Proteomes" id="UP000226192"/>
    </source>
</evidence>
<dbReference type="OrthoDB" id="10447584at2759"/>
<keyword evidence="1" id="KW-1133">Transmembrane helix</keyword>
<feature type="transmembrane region" description="Helical" evidence="1">
    <location>
        <begin position="15"/>
        <end position="38"/>
    </location>
</feature>
<accession>A0A2C5XS24</accession>
<sequence length="68" mass="7508">MSFPTKADNQAWQTMAYVSFGLAMNISVLLVVLTLMAARRRHRRQLGAVVHRGGIVFPNVAIGRGFHA</sequence>
<keyword evidence="3" id="KW-1185">Reference proteome</keyword>
<dbReference type="AlphaFoldDB" id="A0A2C5XS24"/>
<reference evidence="2 3" key="1">
    <citation type="submission" date="2017-06" db="EMBL/GenBank/DDBJ databases">
        <title>Ant-infecting Ophiocordyceps genomes reveal a high diversity of potential behavioral manipulation genes and a possible major role for enterotoxins.</title>
        <authorList>
            <person name="De Bekker C."/>
            <person name="Evans H.C."/>
            <person name="Brachmann A."/>
            <person name="Hughes D.P."/>
        </authorList>
    </citation>
    <scope>NUCLEOTIDE SEQUENCE [LARGE SCALE GENOMIC DNA]</scope>
    <source>
        <strain evidence="2 3">Map64</strain>
    </source>
</reference>